<name>A0ABS8W5A2_9GAMM</name>
<dbReference type="RefSeq" id="WP_232800861.1">
    <property type="nucleotide sequence ID" value="NZ_CP170335.1"/>
</dbReference>
<dbReference type="EMBL" id="JAIMJA010000004">
    <property type="protein sequence ID" value="MCE2594149.1"/>
    <property type="molecule type" value="Genomic_DNA"/>
</dbReference>
<protein>
    <submittedName>
        <fullName evidence="2">Uncharacterized protein</fullName>
    </submittedName>
</protein>
<keyword evidence="1" id="KW-0812">Transmembrane</keyword>
<evidence type="ECO:0000256" key="1">
    <source>
        <dbReference type="SAM" id="Phobius"/>
    </source>
</evidence>
<evidence type="ECO:0000313" key="3">
    <source>
        <dbReference type="Proteomes" id="UP001201273"/>
    </source>
</evidence>
<evidence type="ECO:0000313" key="2">
    <source>
        <dbReference type="EMBL" id="MCE2594149.1"/>
    </source>
</evidence>
<accession>A0ABS8W5A2</accession>
<organism evidence="2 3">
    <name type="scientific">Motilimonas cestriensis</name>
    <dbReference type="NCBI Taxonomy" id="2742685"/>
    <lineage>
        <taxon>Bacteria</taxon>
        <taxon>Pseudomonadati</taxon>
        <taxon>Pseudomonadota</taxon>
        <taxon>Gammaproteobacteria</taxon>
        <taxon>Alteromonadales</taxon>
        <taxon>Alteromonadales genera incertae sedis</taxon>
        <taxon>Motilimonas</taxon>
    </lineage>
</organism>
<sequence length="80" mass="9253">MKDFKWVAPIVILVSALPITLNFVINGYFEKLDNKLAAEKKQREIAQYYEKKARIESRRFAENMFPGLVTPGLLHLESVN</sequence>
<dbReference type="Proteomes" id="UP001201273">
    <property type="component" value="Unassembled WGS sequence"/>
</dbReference>
<keyword evidence="1" id="KW-1133">Transmembrane helix</keyword>
<keyword evidence="3" id="KW-1185">Reference proteome</keyword>
<reference evidence="2 3" key="1">
    <citation type="journal article" date="2022" name="Environ. Microbiol. Rep.">
        <title>Eco-phylogenetic analyses reveal divergent evolution of vitamin B12 metabolism in the marine bacterial family 'Psychromonadaceae'.</title>
        <authorList>
            <person name="Jin X."/>
            <person name="Yang Y."/>
            <person name="Cao H."/>
            <person name="Gao B."/>
            <person name="Zhao Z."/>
        </authorList>
    </citation>
    <scope>NUCLEOTIDE SEQUENCE [LARGE SCALE GENOMIC DNA]</scope>
    <source>
        <strain evidence="2 3">MKS20</strain>
    </source>
</reference>
<keyword evidence="1" id="KW-0472">Membrane</keyword>
<feature type="transmembrane region" description="Helical" evidence="1">
    <location>
        <begin position="6"/>
        <end position="25"/>
    </location>
</feature>
<proteinExistence type="predicted"/>
<comment type="caution">
    <text evidence="2">The sequence shown here is derived from an EMBL/GenBank/DDBJ whole genome shotgun (WGS) entry which is preliminary data.</text>
</comment>
<gene>
    <name evidence="2" type="ORF">K6Y31_04905</name>
</gene>